<dbReference type="Pfam" id="PF00730">
    <property type="entry name" value="HhH-GPD"/>
    <property type="match status" value="1"/>
</dbReference>
<dbReference type="GO" id="GO:0008534">
    <property type="term" value="F:oxidized purine nucleobase lesion DNA N-glycosylase activity"/>
    <property type="evidence" value="ECO:0007669"/>
    <property type="project" value="InterPro"/>
</dbReference>
<evidence type="ECO:0000256" key="4">
    <source>
        <dbReference type="ARBA" id="ARBA00022801"/>
    </source>
</evidence>
<feature type="domain" description="HhH-GPD" evidence="10">
    <location>
        <begin position="123"/>
        <end position="286"/>
    </location>
</feature>
<evidence type="ECO:0000256" key="2">
    <source>
        <dbReference type="ARBA" id="ARBA00012720"/>
    </source>
</evidence>
<dbReference type="Gene3D" id="3.30.310.260">
    <property type="match status" value="1"/>
</dbReference>
<dbReference type="GO" id="GO:0006289">
    <property type="term" value="P:nucleotide-excision repair"/>
    <property type="evidence" value="ECO:0007669"/>
    <property type="project" value="InterPro"/>
</dbReference>
<dbReference type="Gene3D" id="1.10.340.30">
    <property type="entry name" value="Hypothetical protein, domain 2"/>
    <property type="match status" value="1"/>
</dbReference>
<proteinExistence type="inferred from homology"/>
<evidence type="ECO:0000256" key="9">
    <source>
        <dbReference type="ARBA" id="ARBA00044632"/>
    </source>
</evidence>
<evidence type="ECO:0000313" key="11">
    <source>
        <dbReference type="EMBL" id="QAT60770.1"/>
    </source>
</evidence>
<dbReference type="InterPro" id="IPR011257">
    <property type="entry name" value="DNA_glycosylase"/>
</dbReference>
<dbReference type="GO" id="GO:0006284">
    <property type="term" value="P:base-excision repair"/>
    <property type="evidence" value="ECO:0007669"/>
    <property type="project" value="InterPro"/>
</dbReference>
<dbReference type="InterPro" id="IPR012904">
    <property type="entry name" value="OGG_N"/>
</dbReference>
<dbReference type="CDD" id="cd00056">
    <property type="entry name" value="ENDO3c"/>
    <property type="match status" value="1"/>
</dbReference>
<dbReference type="PANTHER" id="PTHR10242">
    <property type="entry name" value="8-OXOGUANINE DNA GLYCOSYLASE"/>
    <property type="match status" value="1"/>
</dbReference>
<dbReference type="InterPro" id="IPR052054">
    <property type="entry name" value="Oxidative_DNA_repair_enzyme"/>
</dbReference>
<dbReference type="EMBL" id="CP035282">
    <property type="protein sequence ID" value="QAT60770.1"/>
    <property type="molecule type" value="Genomic_DNA"/>
</dbReference>
<dbReference type="SUPFAM" id="SSF48150">
    <property type="entry name" value="DNA-glycosylase"/>
    <property type="match status" value="1"/>
</dbReference>
<dbReference type="GO" id="GO:0140078">
    <property type="term" value="F:class I DNA-(apurinic or apyrimidinic site) endonuclease activity"/>
    <property type="evidence" value="ECO:0007669"/>
    <property type="project" value="UniProtKB-EC"/>
</dbReference>
<dbReference type="GO" id="GO:0003684">
    <property type="term" value="F:damaged DNA binding"/>
    <property type="evidence" value="ECO:0007669"/>
    <property type="project" value="InterPro"/>
</dbReference>
<comment type="similarity">
    <text evidence="1">Belongs to the type-1 OGG1 family.</text>
</comment>
<dbReference type="EC" id="4.2.99.18" evidence="2"/>
<name>A0A410Q9W3_9FIRM</name>
<dbReference type="SUPFAM" id="SSF55945">
    <property type="entry name" value="TATA-box binding protein-like"/>
    <property type="match status" value="1"/>
</dbReference>
<evidence type="ECO:0000259" key="10">
    <source>
        <dbReference type="SMART" id="SM00478"/>
    </source>
</evidence>
<evidence type="ECO:0000256" key="8">
    <source>
        <dbReference type="ARBA" id="ARBA00023295"/>
    </source>
</evidence>
<evidence type="ECO:0000256" key="6">
    <source>
        <dbReference type="ARBA" id="ARBA00023239"/>
    </source>
</evidence>
<dbReference type="PANTHER" id="PTHR10242:SF2">
    <property type="entry name" value="N-GLYCOSYLASE_DNA LYASE"/>
    <property type="match status" value="1"/>
</dbReference>
<comment type="catalytic activity">
    <reaction evidence="9">
        <text>2'-deoxyribonucleotide-(2'-deoxyribose 5'-phosphate)-2'-deoxyribonucleotide-DNA = a 3'-end 2'-deoxyribonucleotide-(2,3-dehydro-2,3-deoxyribose 5'-phosphate)-DNA + a 5'-end 5'-phospho-2'-deoxyribonucleoside-DNA + H(+)</text>
        <dbReference type="Rhea" id="RHEA:66592"/>
        <dbReference type="Rhea" id="RHEA-COMP:13180"/>
        <dbReference type="Rhea" id="RHEA-COMP:16897"/>
        <dbReference type="Rhea" id="RHEA-COMP:17067"/>
        <dbReference type="ChEBI" id="CHEBI:15378"/>
        <dbReference type="ChEBI" id="CHEBI:136412"/>
        <dbReference type="ChEBI" id="CHEBI:157695"/>
        <dbReference type="ChEBI" id="CHEBI:167181"/>
        <dbReference type="EC" id="4.2.99.18"/>
    </reaction>
</comment>
<keyword evidence="6" id="KW-0456">Lyase</keyword>
<dbReference type="Proteomes" id="UP000287969">
    <property type="component" value="Chromosome"/>
</dbReference>
<keyword evidence="7" id="KW-0511">Multifunctional enzyme</keyword>
<sequence>MKCNIKEYEDGIIIDNLKDFNPVHIFDCGQCFRWNREEDGSYTGVAFGKVLNVKKEEGRIIFTNTNMEDFNNIWFDYFDLERDYGEIKDVLSEDPILREGIKFGEGIRILNQDPFETLISFIISANNAIPRIKKSIELISQRYGKYIEEFRGEKYFAFPSPEELSVATVEELKECKVGFRGKYILDGTDNILNGQIDLDEIKSLSTENVKEELMKIKGIGDKVSSCIALFSMRKGDAFPIDVWVKRVMEYFYLKKDTKPKEILLFADNKFGRYKGFAQQYLFYYARELGIGKEKKQNNRK</sequence>
<protein>
    <recommendedName>
        <fullName evidence="2">DNA-(apurinic or apyrimidinic site) lyase</fullName>
        <ecNumber evidence="2">4.2.99.18</ecNumber>
    </recommendedName>
</protein>
<evidence type="ECO:0000256" key="1">
    <source>
        <dbReference type="ARBA" id="ARBA00010679"/>
    </source>
</evidence>
<reference evidence="12" key="1">
    <citation type="submission" date="2019-01" db="EMBL/GenBank/DDBJ databases">
        <title>Draft genomes of a novel of Sporanaerobacter strains.</title>
        <authorList>
            <person name="Ma S."/>
        </authorList>
    </citation>
    <scope>NUCLEOTIDE SEQUENCE [LARGE SCALE GENOMIC DNA]</scope>
    <source>
        <strain evidence="12">NJN-17</strain>
    </source>
</reference>
<dbReference type="InterPro" id="IPR003265">
    <property type="entry name" value="HhH-GPD_domain"/>
</dbReference>
<dbReference type="SMART" id="SM00478">
    <property type="entry name" value="ENDO3c"/>
    <property type="match status" value="1"/>
</dbReference>
<gene>
    <name evidence="11" type="ORF">EQM13_03830</name>
</gene>
<dbReference type="KEGG" id="spoa:EQM13_03830"/>
<keyword evidence="12" id="KW-1185">Reference proteome</keyword>
<evidence type="ECO:0000256" key="3">
    <source>
        <dbReference type="ARBA" id="ARBA00022763"/>
    </source>
</evidence>
<dbReference type="Pfam" id="PF07934">
    <property type="entry name" value="OGG_N"/>
    <property type="match status" value="1"/>
</dbReference>
<keyword evidence="5" id="KW-0234">DNA repair</keyword>
<keyword evidence="4" id="KW-0378">Hydrolase</keyword>
<dbReference type="AlphaFoldDB" id="A0A410Q9W3"/>
<organism evidence="11 12">
    <name type="scientific">Acidilutibacter cellobiosedens</name>
    <dbReference type="NCBI Taxonomy" id="2507161"/>
    <lineage>
        <taxon>Bacteria</taxon>
        <taxon>Bacillati</taxon>
        <taxon>Bacillota</taxon>
        <taxon>Tissierellia</taxon>
        <taxon>Tissierellales</taxon>
        <taxon>Acidilutibacteraceae</taxon>
        <taxon>Acidilutibacter</taxon>
    </lineage>
</organism>
<dbReference type="Gene3D" id="1.10.1670.10">
    <property type="entry name" value="Helix-hairpin-Helix base-excision DNA repair enzymes (C-terminal)"/>
    <property type="match status" value="1"/>
</dbReference>
<accession>A0A410Q9W3</accession>
<evidence type="ECO:0000313" key="12">
    <source>
        <dbReference type="Proteomes" id="UP000287969"/>
    </source>
</evidence>
<evidence type="ECO:0000256" key="5">
    <source>
        <dbReference type="ARBA" id="ARBA00023204"/>
    </source>
</evidence>
<dbReference type="OrthoDB" id="9798522at2"/>
<evidence type="ECO:0000256" key="7">
    <source>
        <dbReference type="ARBA" id="ARBA00023268"/>
    </source>
</evidence>
<dbReference type="InterPro" id="IPR023170">
    <property type="entry name" value="HhH_base_excis_C"/>
</dbReference>
<keyword evidence="3" id="KW-0227">DNA damage</keyword>
<keyword evidence="8" id="KW-0326">Glycosidase</keyword>
<dbReference type="RefSeq" id="WP_128752005.1">
    <property type="nucleotide sequence ID" value="NZ_CP035282.1"/>
</dbReference>